<protein>
    <recommendedName>
        <fullName evidence="8">Vitellogenin</fullName>
    </recommendedName>
</protein>
<evidence type="ECO:0000313" key="7">
    <source>
        <dbReference type="Proteomes" id="UP000494040"/>
    </source>
</evidence>
<dbReference type="InterPro" id="IPR001846">
    <property type="entry name" value="VWF_type-D"/>
</dbReference>
<feature type="domain" description="Vitellogenin" evidence="4">
    <location>
        <begin position="24"/>
        <end position="641"/>
    </location>
</feature>
<dbReference type="InterPro" id="IPR011030">
    <property type="entry name" value="Lipovitellin_superhlx_dom"/>
</dbReference>
<dbReference type="Proteomes" id="UP000494040">
    <property type="component" value="Unassembled WGS sequence"/>
</dbReference>
<dbReference type="Gene3D" id="1.25.10.20">
    <property type="entry name" value="Vitellinogen, superhelical"/>
    <property type="match status" value="1"/>
</dbReference>
<evidence type="ECO:0000256" key="2">
    <source>
        <dbReference type="PROSITE-ProRule" id="PRU00557"/>
    </source>
</evidence>
<dbReference type="InterPro" id="IPR015255">
    <property type="entry name" value="Vitellinogen_open_b-sht"/>
</dbReference>
<dbReference type="Gene3D" id="2.30.230.10">
    <property type="entry name" value="Lipovitellin, beta-sheet shell regions, chain A"/>
    <property type="match status" value="1"/>
</dbReference>
<evidence type="ECO:0008006" key="8">
    <source>
        <dbReference type="Google" id="ProtNLM"/>
    </source>
</evidence>
<dbReference type="GO" id="GO:0005319">
    <property type="term" value="F:lipid transporter activity"/>
    <property type="evidence" value="ECO:0007669"/>
    <property type="project" value="InterPro"/>
</dbReference>
<dbReference type="InterPro" id="IPR015819">
    <property type="entry name" value="Lipid_transp_b-sht_shell"/>
</dbReference>
<dbReference type="PANTHER" id="PTHR23345:SF33">
    <property type="entry name" value="CROSSVEINLESS D"/>
    <property type="match status" value="1"/>
</dbReference>
<keyword evidence="7" id="KW-1185">Reference proteome</keyword>
<dbReference type="SMART" id="SM00638">
    <property type="entry name" value="LPD_N"/>
    <property type="match status" value="1"/>
</dbReference>
<name>A0A8I6R7B9_CIMLE</name>
<dbReference type="Pfam" id="PF00094">
    <property type="entry name" value="VWD"/>
    <property type="match status" value="1"/>
</dbReference>
<feature type="domain" description="VWFD" evidence="5">
    <location>
        <begin position="1182"/>
        <end position="1345"/>
    </location>
</feature>
<dbReference type="InterPro" id="IPR015816">
    <property type="entry name" value="Vitellinogen_b-sht_N"/>
</dbReference>
<dbReference type="SMART" id="SM01169">
    <property type="entry name" value="DUF1943"/>
    <property type="match status" value="1"/>
</dbReference>
<dbReference type="SMART" id="SM00216">
    <property type="entry name" value="VWD"/>
    <property type="match status" value="1"/>
</dbReference>
<dbReference type="PROSITE" id="PS51233">
    <property type="entry name" value="VWFD"/>
    <property type="match status" value="1"/>
</dbReference>
<dbReference type="InterPro" id="IPR001747">
    <property type="entry name" value="Vitellogenin_N"/>
</dbReference>
<comment type="caution">
    <text evidence="2">Lacks conserved residue(s) required for the propagation of feature annotation.</text>
</comment>
<dbReference type="EnsemblMetazoa" id="XM_014384301.2">
    <property type="protein sequence ID" value="XP_014239787.1"/>
    <property type="gene ID" value="LOC106661112"/>
</dbReference>
<evidence type="ECO:0000313" key="6">
    <source>
        <dbReference type="EnsemblMetazoa" id="XP_014239787.1"/>
    </source>
</evidence>
<evidence type="ECO:0000259" key="4">
    <source>
        <dbReference type="PROSITE" id="PS51211"/>
    </source>
</evidence>
<evidence type="ECO:0000256" key="3">
    <source>
        <dbReference type="SAM" id="SignalP"/>
    </source>
</evidence>
<dbReference type="SUPFAM" id="SSF48431">
    <property type="entry name" value="Lipovitellin-phosvitin complex, superhelical domain"/>
    <property type="match status" value="1"/>
</dbReference>
<feature type="signal peptide" evidence="3">
    <location>
        <begin position="1"/>
        <end position="18"/>
    </location>
</feature>
<keyword evidence="1 3" id="KW-0732">Signal</keyword>
<dbReference type="InterPro" id="IPR050733">
    <property type="entry name" value="Vitellogenin/Apolipophorin"/>
</dbReference>
<dbReference type="PROSITE" id="PS51211">
    <property type="entry name" value="VITELLOGENIN"/>
    <property type="match status" value="1"/>
</dbReference>
<dbReference type="GeneID" id="106661112"/>
<proteinExistence type="predicted"/>
<dbReference type="SUPFAM" id="SSF56968">
    <property type="entry name" value="Lipovitellin-phosvitin complex, beta-sheet shell regions"/>
    <property type="match status" value="1"/>
</dbReference>
<dbReference type="Pfam" id="PF01347">
    <property type="entry name" value="Vitellogenin_N"/>
    <property type="match status" value="1"/>
</dbReference>
<dbReference type="CTD" id="41921"/>
<dbReference type="GO" id="GO:0045735">
    <property type="term" value="F:nutrient reservoir activity"/>
    <property type="evidence" value="ECO:0007669"/>
    <property type="project" value="UniProtKB-KW"/>
</dbReference>
<organism evidence="6 7">
    <name type="scientific">Cimex lectularius</name>
    <name type="common">Bed bug</name>
    <name type="synonym">Acanthia lectularia</name>
    <dbReference type="NCBI Taxonomy" id="79782"/>
    <lineage>
        <taxon>Eukaryota</taxon>
        <taxon>Metazoa</taxon>
        <taxon>Ecdysozoa</taxon>
        <taxon>Arthropoda</taxon>
        <taxon>Hexapoda</taxon>
        <taxon>Insecta</taxon>
        <taxon>Pterygota</taxon>
        <taxon>Neoptera</taxon>
        <taxon>Paraneoptera</taxon>
        <taxon>Hemiptera</taxon>
        <taxon>Heteroptera</taxon>
        <taxon>Panheteroptera</taxon>
        <taxon>Cimicomorpha</taxon>
        <taxon>Cimicidae</taxon>
        <taxon>Cimex</taxon>
    </lineage>
</organism>
<reference evidence="6" key="1">
    <citation type="submission" date="2022-01" db="UniProtKB">
        <authorList>
            <consortium name="EnsemblMetazoa"/>
        </authorList>
    </citation>
    <scope>IDENTIFICATION</scope>
</reference>
<dbReference type="OMA" id="AFMILFD"/>
<feature type="chain" id="PRO_5035283677" description="Vitellogenin" evidence="3">
    <location>
        <begin position="19"/>
        <end position="1345"/>
    </location>
</feature>
<evidence type="ECO:0000256" key="1">
    <source>
        <dbReference type="ARBA" id="ARBA00022729"/>
    </source>
</evidence>
<dbReference type="RefSeq" id="XP_014239787.1">
    <property type="nucleotide sequence ID" value="XM_014384301.2"/>
</dbReference>
<evidence type="ECO:0000259" key="5">
    <source>
        <dbReference type="PROSITE" id="PS51233"/>
    </source>
</evidence>
<accession>A0A8I6R7B9</accession>
<dbReference type="KEGG" id="clec:106661112"/>
<dbReference type="OrthoDB" id="5956066at2759"/>
<dbReference type="PANTHER" id="PTHR23345">
    <property type="entry name" value="VITELLOGENIN-RELATED"/>
    <property type="match status" value="1"/>
</dbReference>
<sequence length="1345" mass="151696">MKLLPIGVLSCCLIVVLGQRNSLFPENKKLSYFWESGIWSGIILPSTLISSWALNATVEVQQVDANRTQFKISGIKSDHEFLDVTSLELPFYGTYVSGNLEALEVTQGDELWSVNMKRALLSLFQVRLSALNTPVLIEKEVGLYGKCNVEYSFSKINSETVKIRKSIDFDSCENYPFVNQANCPLMGCPSSYQKMVVSHSERDYLVTPQQDVFIQNISSIGRILVQPYESSAEAHYAKMSQSITIQSVTNRVESTLPELKSVNLEYEIPELDPTNGKEPHNRTELVLEIYNLLGELGDSLSSWEVGVKGLDNQTSFYILDLMWWLQMEDWEQLYNSVSVGTSYRQETIQHLFWDLVPHVGSEPAVLFIIDLVKTSRIKGFSAGRLLVSFPFYLKVDSEEFLTKCEDLLRLHNSIADDVRNSAILTFASIINKICQTNCKQDTFDRYAKYYLDKFTSSTTYEQKMLYLQGLNNIELGHVLDFLTPVITGKESSDNNIRFIAVWTTLQSINTNPSKVYDVYWPVFSNKSETLELRAAALTLLLMSNPSTSRFLSIYWFMQGETCEQLYNFYYTSIQSLAVTNFPCYAKIAREAKKISRFVPAKSRIWATGNYILDYEDPERANGGLLQTLLIASEQTGLPNVFIFLVEQHSLGHSRSYLLHLKVGGLASELCNEFDKISKSNYGGDKISKVLQILNNMNVPLKKAEDLHLEVILKVDRRTVFSRHLNKTTFTSWTETTKKLSSLYFEFSINYQNLNFPTIITKTIASDMGTPALMQIRSASLMSARGSVSQENEGRARNAEIDLRYSWNGVTGLKMYNPLSNKWHGAERCRNLHIRLPFATQLIIEIAKSVFKATAVRHRDFVTGTRLGLVWHASSRLVTRKPTIKMYPNISDEWTLDSEDLGARLGASVFDCPHPDTIPDALNLLKKAFLTNHKNYKYVFSFIVSMLPKIVSNYFSMVPGGVVLLGLLSLKHQLHFQPHGNNCGVMLYFTPLLTQVEPVLESKGNMLKLSITRKDGILWEIQAGSKRLNDGNKEFTFKLYRTPSVSVTVGHIWRVIQLEGAFIVPSRMSGVFHPPAALTGYAFVSWGDAALSHSDKASMLDLKIVPGHNDTGGAFCEGYHPRCLQASSDLAARQTATLQYTNLPTWLKMAAHALFPEHVQTEGTHTQVTFDYPVALLPWNTKGLCALNDETVLTLDNVTMSMSLHSCYSLAIADCSKNTSFAIEIKKSEKFIGVRVHSGINTVELLQNMNETIVINVNDNEVEYTKPDYQLVHDKKTEISIRRRPQGILEVELHTGVVLQHYNTTVVILVPAVFRGYTCGLCGNFNGDTYNEPSILYTNCDVDGNI</sequence>